<dbReference type="InterPro" id="IPR012301">
    <property type="entry name" value="Malic_N_dom"/>
</dbReference>
<comment type="cofactor">
    <cofactor evidence="2">
        <name>Mg(2+)</name>
        <dbReference type="ChEBI" id="CHEBI:18420"/>
    </cofactor>
    <cofactor evidence="2">
        <name>Mn(2+)</name>
        <dbReference type="ChEBI" id="CHEBI:29035"/>
    </cofactor>
    <text evidence="2">Divalent metal cations. Prefers magnesium or manganese.</text>
</comment>
<comment type="similarity">
    <text evidence="1">Belongs to the malic enzymes family.</text>
</comment>
<dbReference type="GO" id="GO:0005739">
    <property type="term" value="C:mitochondrion"/>
    <property type="evidence" value="ECO:0007669"/>
    <property type="project" value="TreeGrafter"/>
</dbReference>
<dbReference type="Gene3D" id="3.40.50.10380">
    <property type="entry name" value="Malic enzyme, N-terminal domain"/>
    <property type="match status" value="1"/>
</dbReference>
<sequence length="544" mass="60975">MTEEARLHLSRGVTVTGRRTGVVLVSSWLRGVHHVVGDVVSPGMVSGLQQIEDSRLNKGLNFTFEERQKLGLLGLLALSFRTQEEQMAHCRQSLQNSKNIVEKLIFLLELQVQCEMYRPTGILACEKLSYVRRYVVALGGRDTGSRVRDACHWGERNERLFYRLLSEDMDIFLIYVSTRTVASACREFGTIFHRSRGIFISAYDKGHCFDVLKNWPEPNVRTVLVTDGEKVMSMGDQGAHGMCIPLYQVCRQICLAGIKPHNCLPVTIDVGSNNQSVLNDPHYIGLRQERVSGADYEELVDEFIEAIVCKYGQDTIIQFESMSVQNSIRLLSKYRNRYCVINADIQDSASMVLAGILASRKATGKMLHENTFCFFGAGRSALGTASLLVQAMVTEGVSEEEAETKIWMMDSQGLVTKSRPELSEYKSLYAKDHSSVDSLEDLVHEIKPSVLIGCSNVGGAFSPSILRAMASFHERPLVFALSTPSECAECDVDNALLHTNHHVLLYVRVIRTSVLVINIQKINKKGFDKIDVIHYSKKIEGMFF</sequence>
<dbReference type="PANTHER" id="PTHR23406">
    <property type="entry name" value="MALIC ENZYME-RELATED"/>
    <property type="match status" value="1"/>
</dbReference>
<dbReference type="InterPro" id="IPR037062">
    <property type="entry name" value="Malic_N_dom_sf"/>
</dbReference>
<accession>A0A7R9GP15</accession>
<dbReference type="AlphaFoldDB" id="A0A7R9GP15"/>
<dbReference type="GO" id="GO:0051287">
    <property type="term" value="F:NAD binding"/>
    <property type="evidence" value="ECO:0007669"/>
    <property type="project" value="InterPro"/>
</dbReference>
<evidence type="ECO:0000313" key="5">
    <source>
        <dbReference type="EMBL" id="CAD7392139.1"/>
    </source>
</evidence>
<feature type="binding site" evidence="2">
    <location>
        <position position="320"/>
    </location>
    <ligand>
        <name>a divalent metal cation</name>
        <dbReference type="ChEBI" id="CHEBI:60240"/>
    </ligand>
</feature>
<dbReference type="SMART" id="SM01274">
    <property type="entry name" value="malic"/>
    <property type="match status" value="1"/>
</dbReference>
<dbReference type="PRINTS" id="PR00072">
    <property type="entry name" value="MALOXRDTASE"/>
</dbReference>
<evidence type="ECO:0008006" key="6">
    <source>
        <dbReference type="Google" id="ProtNLM"/>
    </source>
</evidence>
<dbReference type="PANTHER" id="PTHR23406:SF90">
    <property type="entry name" value="MALIC ENZYME-RELATED"/>
    <property type="match status" value="1"/>
</dbReference>
<dbReference type="Pfam" id="PF00390">
    <property type="entry name" value="malic"/>
    <property type="match status" value="1"/>
</dbReference>
<dbReference type="InterPro" id="IPR001891">
    <property type="entry name" value="Malic_OxRdtase"/>
</dbReference>
<dbReference type="GO" id="GO:0046872">
    <property type="term" value="F:metal ion binding"/>
    <property type="evidence" value="ECO:0007669"/>
    <property type="project" value="UniProtKB-KW"/>
</dbReference>
<dbReference type="GO" id="GO:0006108">
    <property type="term" value="P:malate metabolic process"/>
    <property type="evidence" value="ECO:0007669"/>
    <property type="project" value="TreeGrafter"/>
</dbReference>
<protein>
    <recommendedName>
        <fullName evidence="6">Malic enzyme</fullName>
    </recommendedName>
</protein>
<dbReference type="SMART" id="SM00919">
    <property type="entry name" value="Malic_M"/>
    <property type="match status" value="1"/>
</dbReference>
<proteinExistence type="inferred from homology"/>
<organism evidence="5">
    <name type="scientific">Timema cristinae</name>
    <name type="common">Walking stick</name>
    <dbReference type="NCBI Taxonomy" id="61476"/>
    <lineage>
        <taxon>Eukaryota</taxon>
        <taxon>Metazoa</taxon>
        <taxon>Ecdysozoa</taxon>
        <taxon>Arthropoda</taxon>
        <taxon>Hexapoda</taxon>
        <taxon>Insecta</taxon>
        <taxon>Pterygota</taxon>
        <taxon>Neoptera</taxon>
        <taxon>Polyneoptera</taxon>
        <taxon>Phasmatodea</taxon>
        <taxon>Timematodea</taxon>
        <taxon>Timematoidea</taxon>
        <taxon>Timematidae</taxon>
        <taxon>Timema</taxon>
    </lineage>
</organism>
<evidence type="ECO:0000259" key="3">
    <source>
        <dbReference type="SMART" id="SM00919"/>
    </source>
</evidence>
<dbReference type="Gene3D" id="3.40.50.720">
    <property type="entry name" value="NAD(P)-binding Rossmann-like Domain"/>
    <property type="match status" value="1"/>
</dbReference>
<name>A0A7R9GP15_TIMCR</name>
<keyword evidence="2" id="KW-0479">Metal-binding</keyword>
<gene>
    <name evidence="5" type="ORF">TCEB3V08_LOCUS174</name>
</gene>
<dbReference type="Pfam" id="PF03949">
    <property type="entry name" value="Malic_M"/>
    <property type="match status" value="1"/>
</dbReference>
<dbReference type="GO" id="GO:0004473">
    <property type="term" value="F:malate dehydrogenase (decarboxylating) (NADP+) activity"/>
    <property type="evidence" value="ECO:0007669"/>
    <property type="project" value="TreeGrafter"/>
</dbReference>
<dbReference type="SUPFAM" id="SSF53223">
    <property type="entry name" value="Aminoacid dehydrogenase-like, N-terminal domain"/>
    <property type="match status" value="2"/>
</dbReference>
<feature type="binding site" evidence="2">
    <location>
        <position position="344"/>
    </location>
    <ligand>
        <name>a divalent metal cation</name>
        <dbReference type="ChEBI" id="CHEBI:60240"/>
    </ligand>
</feature>
<dbReference type="NCBIfam" id="NF010052">
    <property type="entry name" value="PRK13529.1"/>
    <property type="match status" value="1"/>
</dbReference>
<reference evidence="5" key="1">
    <citation type="submission" date="2020-11" db="EMBL/GenBank/DDBJ databases">
        <authorList>
            <person name="Tran Van P."/>
        </authorList>
    </citation>
    <scope>NUCLEOTIDE SEQUENCE</scope>
</reference>
<evidence type="ECO:0000256" key="1">
    <source>
        <dbReference type="ARBA" id="ARBA00008785"/>
    </source>
</evidence>
<dbReference type="EMBL" id="OC316498">
    <property type="protein sequence ID" value="CAD7392139.1"/>
    <property type="molecule type" value="Genomic_DNA"/>
</dbReference>
<dbReference type="SUPFAM" id="SSF51735">
    <property type="entry name" value="NAD(P)-binding Rossmann-fold domains"/>
    <property type="match status" value="1"/>
</dbReference>
<dbReference type="InterPro" id="IPR012302">
    <property type="entry name" value="Malic_NAD-bd"/>
</dbReference>
<dbReference type="PIRSF" id="PIRSF000106">
    <property type="entry name" value="ME"/>
    <property type="match status" value="1"/>
</dbReference>
<evidence type="ECO:0000256" key="2">
    <source>
        <dbReference type="PIRSR" id="PIRSR000106-3"/>
    </source>
</evidence>
<feature type="domain" description="Malic enzyme N-terminal" evidence="4">
    <location>
        <begin position="154"/>
        <end position="335"/>
    </location>
</feature>
<dbReference type="InterPro" id="IPR036291">
    <property type="entry name" value="NAD(P)-bd_dom_sf"/>
</dbReference>
<evidence type="ECO:0000259" key="4">
    <source>
        <dbReference type="SMART" id="SM01274"/>
    </source>
</evidence>
<feature type="domain" description="Malic enzyme NAD-binding" evidence="3">
    <location>
        <begin position="345"/>
        <end position="537"/>
    </location>
</feature>
<dbReference type="InterPro" id="IPR046346">
    <property type="entry name" value="Aminoacid_DH-like_N_sf"/>
</dbReference>